<dbReference type="EC" id="3.5.3.17" evidence="4"/>
<protein>
    <submittedName>
        <fullName evidence="4">Guanidinopropionase</fullName>
        <ecNumber evidence="4">3.5.3.17</ecNumber>
    </submittedName>
</protein>
<sequence length="333" mass="36016">MDNFSVTQAVNLAPTGIATFAKTPLCTDMNQLHADIAILGAPCDISIQGRSGARLGPRGIRLQSTRFSYSPEGSYDPERDDFYISTDKWKIVDCGDADLVPGDLQASFANIEAAVRKIIAQGAMPVVMGGDHSITIPVARGLSAAGPFHVLHFDSHLDWTDNRGGQRFSNGSPCRQMSLLPYVDKMAHLGIHGIGSSRKSDFAEAKAYGDLILSPRQIRRLGIAETLNLLPKGERYFVTIDIDVMDYSIAAGTGSPMHGGLYYDEMSDLLEGVAKLGHIVGFDFVEVAPPYDDASGTTCYLAARLMSDFIGFITKERERLGVKNLGDSSNESC</sequence>
<evidence type="ECO:0000256" key="1">
    <source>
        <dbReference type="ARBA" id="ARBA00022723"/>
    </source>
</evidence>
<gene>
    <name evidence="4" type="primary">gpuA</name>
    <name evidence="4" type="ORF">SPACI_006470</name>
</gene>
<name>A0ABZ3IXQ6_SPOA4</name>
<dbReference type="Proteomes" id="UP000216052">
    <property type="component" value="Chromosome"/>
</dbReference>
<evidence type="ECO:0000256" key="2">
    <source>
        <dbReference type="ARBA" id="ARBA00022801"/>
    </source>
</evidence>
<dbReference type="EMBL" id="CP155571">
    <property type="protein sequence ID" value="XFO70648.1"/>
    <property type="molecule type" value="Genomic_DNA"/>
</dbReference>
<dbReference type="Pfam" id="PF00491">
    <property type="entry name" value="Arginase"/>
    <property type="match status" value="1"/>
</dbReference>
<keyword evidence="5" id="KW-1185">Reference proteome</keyword>
<dbReference type="PANTHER" id="PTHR11358:SF26">
    <property type="entry name" value="GUANIDINO ACID HYDROLASE, MITOCHONDRIAL"/>
    <property type="match status" value="1"/>
</dbReference>
<proteinExistence type="inferred from homology"/>
<keyword evidence="2 4" id="KW-0378">Hydrolase</keyword>
<dbReference type="SUPFAM" id="SSF52768">
    <property type="entry name" value="Arginase/deacetylase"/>
    <property type="match status" value="1"/>
</dbReference>
<evidence type="ECO:0000313" key="4">
    <source>
        <dbReference type="EMBL" id="XFO70648.1"/>
    </source>
</evidence>
<reference evidence="4" key="1">
    <citation type="submission" date="2024-05" db="EMBL/GenBank/DDBJ databases">
        <title>Isolation and characterization of Sporomusa carbonis sp. nov., a carboxydotrophic hydrogenogen in the genus of Sporomusa isolated from a charcoal burning pile.</title>
        <authorList>
            <person name="Boeer T."/>
            <person name="Rosenbaum F."/>
            <person name="Eysell L."/>
            <person name="Mueller V."/>
            <person name="Daniel R."/>
            <person name="Poehlein A."/>
        </authorList>
    </citation>
    <scope>NUCLEOTIDE SEQUENCE [LARGE SCALE GENOMIC DNA]</scope>
    <source>
        <strain evidence="4">DSM 3132</strain>
    </source>
</reference>
<evidence type="ECO:0000313" key="5">
    <source>
        <dbReference type="Proteomes" id="UP000216052"/>
    </source>
</evidence>
<dbReference type="GO" id="GO:0047972">
    <property type="term" value="F:guanidinopropionase activity"/>
    <property type="evidence" value="ECO:0007669"/>
    <property type="project" value="UniProtKB-EC"/>
</dbReference>
<dbReference type="InterPro" id="IPR006035">
    <property type="entry name" value="Ureohydrolase"/>
</dbReference>
<evidence type="ECO:0000256" key="3">
    <source>
        <dbReference type="PROSITE-ProRule" id="PRU00742"/>
    </source>
</evidence>
<dbReference type="RefSeq" id="WP_093796850.1">
    <property type="nucleotide sequence ID" value="NZ_CP155571.1"/>
</dbReference>
<dbReference type="CDD" id="cd11589">
    <property type="entry name" value="Agmatinase_like_1"/>
    <property type="match status" value="1"/>
</dbReference>
<dbReference type="Gene3D" id="3.40.800.10">
    <property type="entry name" value="Ureohydrolase domain"/>
    <property type="match status" value="1"/>
</dbReference>
<comment type="similarity">
    <text evidence="3">Belongs to the arginase family.</text>
</comment>
<dbReference type="PIRSF" id="PIRSF036979">
    <property type="entry name" value="Arginase"/>
    <property type="match status" value="1"/>
</dbReference>
<keyword evidence="1" id="KW-0479">Metal-binding</keyword>
<organism evidence="4 5">
    <name type="scientific">Sporomusa acidovorans (strain ATCC 49682 / DSM 3132 / Mol)</name>
    <dbReference type="NCBI Taxonomy" id="1123286"/>
    <lineage>
        <taxon>Bacteria</taxon>
        <taxon>Bacillati</taxon>
        <taxon>Bacillota</taxon>
        <taxon>Negativicutes</taxon>
        <taxon>Selenomonadales</taxon>
        <taxon>Sporomusaceae</taxon>
        <taxon>Sporomusa</taxon>
    </lineage>
</organism>
<dbReference type="PANTHER" id="PTHR11358">
    <property type="entry name" value="ARGINASE/AGMATINASE"/>
    <property type="match status" value="1"/>
</dbReference>
<dbReference type="PROSITE" id="PS51409">
    <property type="entry name" value="ARGINASE_2"/>
    <property type="match status" value="1"/>
</dbReference>
<accession>A0ABZ3IXQ6</accession>
<dbReference type="InterPro" id="IPR023696">
    <property type="entry name" value="Ureohydrolase_dom_sf"/>
</dbReference>